<feature type="transmembrane region" description="Helical" evidence="6">
    <location>
        <begin position="90"/>
        <end position="116"/>
    </location>
</feature>
<dbReference type="EMBL" id="JBHLTR010000014">
    <property type="protein sequence ID" value="MFC0559591.1"/>
    <property type="molecule type" value="Genomic_DNA"/>
</dbReference>
<accession>A0ABV6NFP3</accession>
<keyword evidence="3 6" id="KW-0812">Transmembrane</keyword>
<dbReference type="Pfam" id="PF01943">
    <property type="entry name" value="Polysacc_synt"/>
    <property type="match status" value="1"/>
</dbReference>
<feature type="transmembrane region" description="Helical" evidence="6">
    <location>
        <begin position="389"/>
        <end position="413"/>
    </location>
</feature>
<dbReference type="PANTHER" id="PTHR30250">
    <property type="entry name" value="PST FAMILY PREDICTED COLANIC ACID TRANSPORTER"/>
    <property type="match status" value="1"/>
</dbReference>
<feature type="transmembrane region" description="Helical" evidence="6">
    <location>
        <begin position="483"/>
        <end position="509"/>
    </location>
</feature>
<evidence type="ECO:0000256" key="6">
    <source>
        <dbReference type="SAM" id="Phobius"/>
    </source>
</evidence>
<reference evidence="7 8" key="1">
    <citation type="submission" date="2024-09" db="EMBL/GenBank/DDBJ databases">
        <authorList>
            <person name="Sun Q."/>
            <person name="Mori K."/>
        </authorList>
    </citation>
    <scope>NUCLEOTIDE SEQUENCE [LARGE SCALE GENOMIC DNA]</scope>
    <source>
        <strain evidence="7 8">NCAIM B.02301</strain>
    </source>
</reference>
<evidence type="ECO:0000256" key="3">
    <source>
        <dbReference type="ARBA" id="ARBA00022692"/>
    </source>
</evidence>
<evidence type="ECO:0000313" key="7">
    <source>
        <dbReference type="EMBL" id="MFC0559591.1"/>
    </source>
</evidence>
<evidence type="ECO:0000256" key="1">
    <source>
        <dbReference type="ARBA" id="ARBA00004651"/>
    </source>
</evidence>
<comment type="subcellular location">
    <subcellularLocation>
        <location evidence="1">Cell membrane</location>
        <topology evidence="1">Multi-pass membrane protein</topology>
    </subcellularLocation>
</comment>
<evidence type="ECO:0000313" key="8">
    <source>
        <dbReference type="Proteomes" id="UP001589833"/>
    </source>
</evidence>
<dbReference type="PANTHER" id="PTHR30250:SF29">
    <property type="entry name" value="POLYSACCHARIDE BIOSYNTHESIS PROTEIN C-TERMINAL DOMAIN-CONTAINING PROTEIN"/>
    <property type="match status" value="1"/>
</dbReference>
<keyword evidence="2" id="KW-1003">Cell membrane</keyword>
<feature type="transmembrane region" description="Helical" evidence="6">
    <location>
        <begin position="191"/>
        <end position="214"/>
    </location>
</feature>
<dbReference type="InterPro" id="IPR050833">
    <property type="entry name" value="Poly_Biosynth_Transport"/>
</dbReference>
<evidence type="ECO:0000256" key="5">
    <source>
        <dbReference type="ARBA" id="ARBA00023136"/>
    </source>
</evidence>
<feature type="transmembrane region" description="Helical" evidence="6">
    <location>
        <begin position="365"/>
        <end position="382"/>
    </location>
</feature>
<feature type="transmembrane region" description="Helical" evidence="6">
    <location>
        <begin position="235"/>
        <end position="256"/>
    </location>
</feature>
<feature type="transmembrane region" description="Helical" evidence="6">
    <location>
        <begin position="327"/>
        <end position="345"/>
    </location>
</feature>
<dbReference type="InterPro" id="IPR002797">
    <property type="entry name" value="Polysacc_synth"/>
</dbReference>
<organism evidence="7 8">
    <name type="scientific">Halalkalibacter alkalisediminis</name>
    <dbReference type="NCBI Taxonomy" id="935616"/>
    <lineage>
        <taxon>Bacteria</taxon>
        <taxon>Bacillati</taxon>
        <taxon>Bacillota</taxon>
        <taxon>Bacilli</taxon>
        <taxon>Bacillales</taxon>
        <taxon>Bacillaceae</taxon>
        <taxon>Halalkalibacter</taxon>
    </lineage>
</organism>
<feature type="transmembrane region" description="Helical" evidence="6">
    <location>
        <begin position="167"/>
        <end position="185"/>
    </location>
</feature>
<dbReference type="Proteomes" id="UP001589833">
    <property type="component" value="Unassembled WGS sequence"/>
</dbReference>
<evidence type="ECO:0000256" key="2">
    <source>
        <dbReference type="ARBA" id="ARBA00022475"/>
    </source>
</evidence>
<name>A0ABV6NFP3_9BACI</name>
<dbReference type="InterPro" id="IPR024923">
    <property type="entry name" value="PG_synth_SpoVB"/>
</dbReference>
<keyword evidence="8" id="KW-1185">Reference proteome</keyword>
<sequence>MTHSNNNSVLKGIALLSGVALLAKVISAAYRIPYQNLSGDLGFYVYQQVYPLYGIIMVLAMYGFPVVLSKERAELLAGGKVEEAKKMMSLFFYGLLLFSVVSWVALFAFAEVIAFMMGDGRLETPIRAMSHVVLLLPFLSVGRGFHQGEGDLIPTAVSHVAEQFIRVLFILGFTYLFVELGFNAYTIGTGAAYGSVFGGIVGILLLLILTKARWIRELVHPRHLNFFSMMKSNLALMKQSVFICLTALILVLFQLIDAFSVVRLLQWSGTLELVAFEAKGVFDRSQPLLQLGTIITTTLALALVPMLTKAIMEGNTERAQHYQHLSYRLAILVGGAATVGLFVIIEPTNHFLYTDAAGTNVLRVMSLAILFSSLFTTISAVLQGYNFTYIPAIAVVLGVFVKLGSNVILISFFGTLGAAWSTVIAASVMVVFLLLAFHKKKELHLGSYRSYVPIIMVLAVMGMVTFLWKSGFTYLVSGDSRGLSAFIALSSAGVGGLIVAVCLFTMPIFTEEEWSNISKLNQIRVRLKKWLQYLKEHGGKR</sequence>
<gene>
    <name evidence="7" type="ORF">ACFFH4_11090</name>
</gene>
<protein>
    <submittedName>
        <fullName evidence="7">Polysaccharide biosynthesis C-terminal domain-containing protein</fullName>
    </submittedName>
</protein>
<comment type="caution">
    <text evidence="7">The sequence shown here is derived from an EMBL/GenBank/DDBJ whole genome shotgun (WGS) entry which is preliminary data.</text>
</comment>
<feature type="transmembrane region" description="Helical" evidence="6">
    <location>
        <begin position="52"/>
        <end position="69"/>
    </location>
</feature>
<dbReference type="CDD" id="cd13124">
    <property type="entry name" value="MATE_SpoVB_like"/>
    <property type="match status" value="1"/>
</dbReference>
<dbReference type="PIRSF" id="PIRSF038958">
    <property type="entry name" value="PG_synth_SpoVB"/>
    <property type="match status" value="1"/>
</dbReference>
<keyword evidence="5 6" id="KW-0472">Membrane</keyword>
<keyword evidence="4 6" id="KW-1133">Transmembrane helix</keyword>
<feature type="transmembrane region" description="Helical" evidence="6">
    <location>
        <begin position="419"/>
        <end position="438"/>
    </location>
</feature>
<feature type="transmembrane region" description="Helical" evidence="6">
    <location>
        <begin position="288"/>
        <end position="307"/>
    </location>
</feature>
<feature type="transmembrane region" description="Helical" evidence="6">
    <location>
        <begin position="450"/>
        <end position="468"/>
    </location>
</feature>
<feature type="transmembrane region" description="Helical" evidence="6">
    <location>
        <begin position="128"/>
        <end position="146"/>
    </location>
</feature>
<evidence type="ECO:0000256" key="4">
    <source>
        <dbReference type="ARBA" id="ARBA00022989"/>
    </source>
</evidence>
<proteinExistence type="predicted"/>